<keyword evidence="1 9" id="KW-0547">Nucleotide-binding</keyword>
<organism evidence="12 13">
    <name type="scientific">Ascobolus immersus RN42</name>
    <dbReference type="NCBI Taxonomy" id="1160509"/>
    <lineage>
        <taxon>Eukaryota</taxon>
        <taxon>Fungi</taxon>
        <taxon>Dikarya</taxon>
        <taxon>Ascomycota</taxon>
        <taxon>Pezizomycotina</taxon>
        <taxon>Pezizomycetes</taxon>
        <taxon>Pezizales</taxon>
        <taxon>Ascobolaceae</taxon>
        <taxon>Ascobolus</taxon>
    </lineage>
</organism>
<name>A0A3N4I053_ASCIM</name>
<dbReference type="Pfam" id="PF00580">
    <property type="entry name" value="UvrD-helicase"/>
    <property type="match status" value="1"/>
</dbReference>
<dbReference type="GO" id="GO:0000724">
    <property type="term" value="P:double-strand break repair via homologous recombination"/>
    <property type="evidence" value="ECO:0007669"/>
    <property type="project" value="TreeGrafter"/>
</dbReference>
<feature type="domain" description="UvrD-like helicase ATP-binding" evidence="11">
    <location>
        <begin position="338"/>
        <end position="644"/>
    </location>
</feature>
<evidence type="ECO:0000256" key="2">
    <source>
        <dbReference type="ARBA" id="ARBA00022801"/>
    </source>
</evidence>
<dbReference type="InterPro" id="IPR014016">
    <property type="entry name" value="UvrD-like_ATP-bd"/>
</dbReference>
<dbReference type="InterPro" id="IPR000212">
    <property type="entry name" value="DNA_helicase_UvrD/REP"/>
</dbReference>
<evidence type="ECO:0000256" key="1">
    <source>
        <dbReference type="ARBA" id="ARBA00022741"/>
    </source>
</evidence>
<feature type="compositionally biased region" description="Pro residues" evidence="10">
    <location>
        <begin position="1233"/>
        <end position="1245"/>
    </location>
</feature>
<dbReference type="AlphaFoldDB" id="A0A3N4I053"/>
<keyword evidence="4 9" id="KW-0067">ATP-binding</keyword>
<dbReference type="GO" id="GO:0016787">
    <property type="term" value="F:hydrolase activity"/>
    <property type="evidence" value="ECO:0007669"/>
    <property type="project" value="UniProtKB-UniRule"/>
</dbReference>
<keyword evidence="2 9" id="KW-0378">Hydrolase</keyword>
<feature type="compositionally biased region" description="Acidic residues" evidence="10">
    <location>
        <begin position="1151"/>
        <end position="1162"/>
    </location>
</feature>
<evidence type="ECO:0000256" key="4">
    <source>
        <dbReference type="ARBA" id="ARBA00022840"/>
    </source>
</evidence>
<feature type="region of interest" description="Disordered" evidence="10">
    <location>
        <begin position="1150"/>
        <end position="1169"/>
    </location>
</feature>
<evidence type="ECO:0000256" key="5">
    <source>
        <dbReference type="ARBA" id="ARBA00023235"/>
    </source>
</evidence>
<protein>
    <recommendedName>
        <fullName evidence="7">DNA 3'-5' helicase</fullName>
        <ecNumber evidence="7">5.6.2.4</ecNumber>
    </recommendedName>
</protein>
<feature type="region of interest" description="Disordered" evidence="10">
    <location>
        <begin position="1198"/>
        <end position="1256"/>
    </location>
</feature>
<keyword evidence="5" id="KW-0413">Isomerase</keyword>
<dbReference type="GO" id="GO:0003677">
    <property type="term" value="F:DNA binding"/>
    <property type="evidence" value="ECO:0007669"/>
    <property type="project" value="InterPro"/>
</dbReference>
<dbReference type="OrthoDB" id="1470711at2759"/>
<dbReference type="EMBL" id="ML119700">
    <property type="protein sequence ID" value="RPA79329.1"/>
    <property type="molecule type" value="Genomic_DNA"/>
</dbReference>
<dbReference type="EC" id="5.6.2.4" evidence="7"/>
<dbReference type="GO" id="GO:0005524">
    <property type="term" value="F:ATP binding"/>
    <property type="evidence" value="ECO:0007669"/>
    <property type="project" value="UniProtKB-UniRule"/>
</dbReference>
<evidence type="ECO:0000313" key="13">
    <source>
        <dbReference type="Proteomes" id="UP000275078"/>
    </source>
</evidence>
<evidence type="ECO:0000256" key="10">
    <source>
        <dbReference type="SAM" id="MobiDB-lite"/>
    </source>
</evidence>
<dbReference type="GO" id="GO:0031297">
    <property type="term" value="P:replication fork processing"/>
    <property type="evidence" value="ECO:0007669"/>
    <property type="project" value="TreeGrafter"/>
</dbReference>
<dbReference type="Pfam" id="PF13361">
    <property type="entry name" value="UvrD_C"/>
    <property type="match status" value="1"/>
</dbReference>
<dbReference type="GO" id="GO:0005634">
    <property type="term" value="C:nucleus"/>
    <property type="evidence" value="ECO:0007669"/>
    <property type="project" value="TreeGrafter"/>
</dbReference>
<dbReference type="PANTHER" id="PTHR11070">
    <property type="entry name" value="UVRD / RECB / PCRA DNA HELICASE FAMILY MEMBER"/>
    <property type="match status" value="1"/>
</dbReference>
<evidence type="ECO:0000256" key="9">
    <source>
        <dbReference type="PROSITE-ProRule" id="PRU00560"/>
    </source>
</evidence>
<comment type="catalytic activity">
    <reaction evidence="8">
        <text>ATP + H2O = ADP + phosphate + H(+)</text>
        <dbReference type="Rhea" id="RHEA:13065"/>
        <dbReference type="ChEBI" id="CHEBI:15377"/>
        <dbReference type="ChEBI" id="CHEBI:15378"/>
        <dbReference type="ChEBI" id="CHEBI:30616"/>
        <dbReference type="ChEBI" id="CHEBI:43474"/>
        <dbReference type="ChEBI" id="CHEBI:456216"/>
        <dbReference type="EC" id="5.6.2.4"/>
    </reaction>
</comment>
<accession>A0A3N4I053</accession>
<evidence type="ECO:0000256" key="3">
    <source>
        <dbReference type="ARBA" id="ARBA00022806"/>
    </source>
</evidence>
<keyword evidence="13" id="KW-1185">Reference proteome</keyword>
<dbReference type="PROSITE" id="PS51198">
    <property type="entry name" value="UVRD_HELICASE_ATP_BIND"/>
    <property type="match status" value="1"/>
</dbReference>
<dbReference type="SUPFAM" id="SSF52540">
    <property type="entry name" value="P-loop containing nucleoside triphosphate hydrolases"/>
    <property type="match status" value="1"/>
</dbReference>
<proteinExistence type="predicted"/>
<dbReference type="GO" id="GO:0043138">
    <property type="term" value="F:3'-5' DNA helicase activity"/>
    <property type="evidence" value="ECO:0007669"/>
    <property type="project" value="UniProtKB-EC"/>
</dbReference>
<evidence type="ECO:0000313" key="12">
    <source>
        <dbReference type="EMBL" id="RPA79329.1"/>
    </source>
</evidence>
<reference evidence="12 13" key="1">
    <citation type="journal article" date="2018" name="Nat. Ecol. Evol.">
        <title>Pezizomycetes genomes reveal the molecular basis of ectomycorrhizal truffle lifestyle.</title>
        <authorList>
            <person name="Murat C."/>
            <person name="Payen T."/>
            <person name="Noel B."/>
            <person name="Kuo A."/>
            <person name="Morin E."/>
            <person name="Chen J."/>
            <person name="Kohler A."/>
            <person name="Krizsan K."/>
            <person name="Balestrini R."/>
            <person name="Da Silva C."/>
            <person name="Montanini B."/>
            <person name="Hainaut M."/>
            <person name="Levati E."/>
            <person name="Barry K.W."/>
            <person name="Belfiori B."/>
            <person name="Cichocki N."/>
            <person name="Clum A."/>
            <person name="Dockter R.B."/>
            <person name="Fauchery L."/>
            <person name="Guy J."/>
            <person name="Iotti M."/>
            <person name="Le Tacon F."/>
            <person name="Lindquist E.A."/>
            <person name="Lipzen A."/>
            <person name="Malagnac F."/>
            <person name="Mello A."/>
            <person name="Molinier V."/>
            <person name="Miyauchi S."/>
            <person name="Poulain J."/>
            <person name="Riccioni C."/>
            <person name="Rubini A."/>
            <person name="Sitrit Y."/>
            <person name="Splivallo R."/>
            <person name="Traeger S."/>
            <person name="Wang M."/>
            <person name="Zifcakova L."/>
            <person name="Wipf D."/>
            <person name="Zambonelli A."/>
            <person name="Paolocci F."/>
            <person name="Nowrousian M."/>
            <person name="Ottonello S."/>
            <person name="Baldrian P."/>
            <person name="Spatafora J.W."/>
            <person name="Henrissat B."/>
            <person name="Nagy L.G."/>
            <person name="Aury J.M."/>
            <person name="Wincker P."/>
            <person name="Grigoriev I.V."/>
            <person name="Bonfante P."/>
            <person name="Martin F.M."/>
        </authorList>
    </citation>
    <scope>NUCLEOTIDE SEQUENCE [LARGE SCALE GENOMIC DNA]</scope>
    <source>
        <strain evidence="12 13">RN42</strain>
    </source>
</reference>
<evidence type="ECO:0000256" key="6">
    <source>
        <dbReference type="ARBA" id="ARBA00034617"/>
    </source>
</evidence>
<dbReference type="STRING" id="1160509.A0A3N4I053"/>
<dbReference type="PANTHER" id="PTHR11070:SF30">
    <property type="entry name" value="F-BOX DNA HELICASE 1"/>
    <property type="match status" value="1"/>
</dbReference>
<dbReference type="InterPro" id="IPR014017">
    <property type="entry name" value="DNA_helicase_UvrD-like_C"/>
</dbReference>
<sequence length="1274" mass="144949">MDHRTAPCPLLSLSTELQLHIISYLTFSTTLQYLTCNRALSQLLPLTLQSESYAPWRRRRHTYMRRFNKLMDDLGSVDEDPLVRALSLPYVFDASTHAKFELETSMLMKDMGLIVEEARESARNEARSFLPSRRQNLLATERNPDFYMPPLRYGDVFIALQHFFTSPKATARLPILHIPTQTFVERLESKLPPLSLIQTFVAFSVIPDESSHYVDSRTLYGLLTAYLYFTELVPDDIPWLLHDAVIRSDKTTQHDSSFDEIQAALLEYYCFLSVFFFAIEKDEILTGCVIPELPNEYGPPLTQQAARILRSRLNRWIEQYFASPKPLPAFYGGRMRLTSEQQLVLDADMGPGDLLKVKAYAGTGKTRCLIHYAAARPHKKFLYIAFNRSIAQSGAEQLPSNVESKTIHSLAWNALSDFAAHIKAKPGTLSSEEIVEFLGIDQTYMNQNCRRPDYDTASIDSFRRALPKPKPTSLGTLIRDTLDRFYRQTSPKVEISDVSPRARNLRIDQAVVAQLAQRVWEEQNAVNSRMRNIPHDAYLKMLYLKGRSSDDDEELGDANRLIKWIDADKNIFQGYDGLLFDEAQDATPVIADIILRQRPHIGIMLVGDPYQMIYQFMGANNCCFDDKLYPPTATFYLTHSFRFGENIAGVANVILKAFNEKVLLSGTCKKDKVMRDLGVPGQHFIEWRPTDKLTVRPPGPAPDGSSPFTVIFRKNKTMINSLIDFALNCQQYKVFLKSSHNYTPSAIFKLLRDAHALHHRNKRSNNAVLKQFDSWNSLMQHIQIHIQGSEELVLDPNLSLIHSMKDRIMRHPPSSFENILKDCEKSLVNRESEADVIFTTCHQAKGLEWDRVQLADDFWIPFSQKNALRSKTTRIEMQRAEMNMVYVAATRARKELIICPQLVDYMVSEYGLFRSFLARSPTKIPIQLQVLNHIDHVGPIDIIYTEKTDGIPPCTHDLSQVATKSPSNPPTFTKVMWETTIPYGSFIFKQTSPSRYYAPVFVSRKPLFCYDCAVNRLCSGKIAVRPPHELNTRFLQALGPRATTEEYKRLLAEESAPFTRSYAPRHPLGHFTSPLERQEVARVNGWCNAGRWNENAGLLLQQLEMDFYIPDSDDEGEESQYGINDGDEDLWRQVEELVQTEEELLQGHVLEDDDIESSDDAEERLSRLEPIEDIVHCDMEVMAKQHGDRAGIVEDVDDTDMDQDEGTPSVLPPSTPFPHTQHAVTLPIRNSHPPIPASSPPPPPASTASSDEFAADFDESAWNLAVSQAEASGY</sequence>
<dbReference type="Proteomes" id="UP000275078">
    <property type="component" value="Unassembled WGS sequence"/>
</dbReference>
<evidence type="ECO:0000259" key="11">
    <source>
        <dbReference type="PROSITE" id="PS51198"/>
    </source>
</evidence>
<dbReference type="InterPro" id="IPR027417">
    <property type="entry name" value="P-loop_NTPase"/>
</dbReference>
<evidence type="ECO:0000256" key="8">
    <source>
        <dbReference type="ARBA" id="ARBA00048988"/>
    </source>
</evidence>
<gene>
    <name evidence="12" type="ORF">BJ508DRAFT_328404</name>
</gene>
<comment type="catalytic activity">
    <reaction evidence="6">
        <text>Couples ATP hydrolysis with the unwinding of duplex DNA by translocating in the 3'-5' direction.</text>
        <dbReference type="EC" id="5.6.2.4"/>
    </reaction>
</comment>
<feature type="binding site" evidence="9">
    <location>
        <begin position="359"/>
        <end position="366"/>
    </location>
    <ligand>
        <name>ATP</name>
        <dbReference type="ChEBI" id="CHEBI:30616"/>
    </ligand>
</feature>
<keyword evidence="3 9" id="KW-0347">Helicase</keyword>
<dbReference type="Gene3D" id="3.40.50.300">
    <property type="entry name" value="P-loop containing nucleotide triphosphate hydrolases"/>
    <property type="match status" value="2"/>
</dbReference>
<evidence type="ECO:0000256" key="7">
    <source>
        <dbReference type="ARBA" id="ARBA00034808"/>
    </source>
</evidence>